<evidence type="ECO:0000259" key="2">
    <source>
        <dbReference type="Pfam" id="PF23343"/>
    </source>
</evidence>
<dbReference type="EMBL" id="SDOZ01000001">
    <property type="protein sequence ID" value="RXZ63818.1"/>
    <property type="molecule type" value="Genomic_DNA"/>
</dbReference>
<dbReference type="Pfam" id="PF23343">
    <property type="entry name" value="REP_ORF2-G2P"/>
    <property type="match status" value="1"/>
</dbReference>
<evidence type="ECO:0000256" key="1">
    <source>
        <dbReference type="SAM" id="MobiDB-lite"/>
    </source>
</evidence>
<dbReference type="InterPro" id="IPR056906">
    <property type="entry name" value="ORF2/G2P_dom"/>
</dbReference>
<evidence type="ECO:0000313" key="3">
    <source>
        <dbReference type="EMBL" id="RXZ58269.1"/>
    </source>
</evidence>
<reference evidence="4 5" key="1">
    <citation type="journal article" date="2019" name="Gut">
        <title>Antibiotics-induced monodominance of a novel gut bacterial order.</title>
        <authorList>
            <person name="Hildebrand F."/>
            <person name="Moitinho-Silva L."/>
            <person name="Blasche S."/>
            <person name="Jahn M.T."/>
            <person name="Gossmann T.I."/>
            <person name="Heuerta-Cepas J."/>
            <person name="Hercog R."/>
            <person name="Luetge M."/>
            <person name="Bahram M."/>
            <person name="Pryszlak A."/>
            <person name="Alves R.J."/>
            <person name="Waszak S.M."/>
            <person name="Zhu A."/>
            <person name="Ye L."/>
            <person name="Costea P.I."/>
            <person name="Aalvink S."/>
            <person name="Belzer C."/>
            <person name="Forslund S.K."/>
            <person name="Sunagawa S."/>
            <person name="Hentschel U."/>
            <person name="Merten C."/>
            <person name="Patil K.R."/>
            <person name="Benes V."/>
            <person name="Bork P."/>
        </authorList>
    </citation>
    <scope>NUCLEOTIDE SEQUENCE [LARGE SCALE GENOMIC DNA]</scope>
    <source>
        <strain evidence="4 5">HDS1380</strain>
    </source>
</reference>
<proteinExistence type="predicted"/>
<keyword evidence="5" id="KW-1185">Reference proteome</keyword>
<dbReference type="RefSeq" id="WP_129222903.1">
    <property type="nucleotide sequence ID" value="NZ_SDOZ01000001.1"/>
</dbReference>
<protein>
    <recommendedName>
        <fullName evidence="2">Replication-associated protein ORF2/G2P domain-containing protein</fullName>
    </recommendedName>
</protein>
<gene>
    <name evidence="4" type="ORF">ESZ91_00115</name>
    <name evidence="3" type="ORF">ESZ91_09440</name>
</gene>
<organism evidence="4 5">
    <name type="scientific">Candidatus Borkfalkia ceftriaxoniphila</name>
    <dbReference type="NCBI Taxonomy" id="2508949"/>
    <lineage>
        <taxon>Bacteria</taxon>
        <taxon>Bacillati</taxon>
        <taxon>Bacillota</taxon>
        <taxon>Clostridia</taxon>
        <taxon>Christensenellales</taxon>
        <taxon>Christensenellaceae</taxon>
        <taxon>Candidatus Borkfalkia</taxon>
    </lineage>
</organism>
<dbReference type="AlphaFoldDB" id="A0A4Q2KFN0"/>
<sequence>MPYSKVKVYSDGSHRIGIPYEPNPHAGKRRKVPEEVITVTEPAEDVSAMPDVNTVGNEPAQTEREEIATVSKQKRMTRKELFEELYQKSADMKKRERKSYVQKEMLPYFKDSISCRAFVEHNFNRKHRNMVCRKMRLWRKINQQTFNYFVTFTFDDKKHTEESFQKKLMQCLQHFSSRKDWLYIGAWERGKDTNRLHFHGIFYIPEGAMSGEMEEVRDFDTRKRKKQTIRQNTFFAERFGRNEFRPISHSSDLPQMVRYLMKYIEKSGGKLIYSRGLYRYFVTDIMDEDIICPYGEEGKKFILFDDFGCWMGGEYIGQPSSREVIARLPKVT</sequence>
<dbReference type="EMBL" id="SDOZ01000003">
    <property type="protein sequence ID" value="RXZ58269.1"/>
    <property type="molecule type" value="Genomic_DNA"/>
</dbReference>
<dbReference type="OrthoDB" id="1841662at2"/>
<accession>A0A4Q2KFN0</accession>
<name>A0A4Q2KFN0_9FIRM</name>
<dbReference type="Proteomes" id="UP000291269">
    <property type="component" value="Unassembled WGS sequence"/>
</dbReference>
<evidence type="ECO:0000313" key="5">
    <source>
        <dbReference type="Proteomes" id="UP000291269"/>
    </source>
</evidence>
<comment type="caution">
    <text evidence="4">The sequence shown here is derived from an EMBL/GenBank/DDBJ whole genome shotgun (WGS) entry which is preliminary data.</text>
</comment>
<evidence type="ECO:0000313" key="4">
    <source>
        <dbReference type="EMBL" id="RXZ63818.1"/>
    </source>
</evidence>
<feature type="region of interest" description="Disordered" evidence="1">
    <location>
        <begin position="40"/>
        <end position="63"/>
    </location>
</feature>
<feature type="domain" description="Replication-associated protein ORF2/G2P" evidence="2">
    <location>
        <begin position="147"/>
        <end position="267"/>
    </location>
</feature>